<comment type="caution">
    <text evidence="8">The sequence shown here is derived from an EMBL/GenBank/DDBJ whole genome shotgun (WGS) entry which is preliminary data.</text>
</comment>
<dbReference type="InterPro" id="IPR005158">
    <property type="entry name" value="BTAD"/>
</dbReference>
<evidence type="ECO:0000256" key="5">
    <source>
        <dbReference type="PROSITE-ProRule" id="PRU01091"/>
    </source>
</evidence>
<keyword evidence="4" id="KW-0804">Transcription</keyword>
<proteinExistence type="inferred from homology"/>
<dbReference type="GO" id="GO:0000160">
    <property type="term" value="P:phosphorelay signal transduction system"/>
    <property type="evidence" value="ECO:0007669"/>
    <property type="project" value="InterPro"/>
</dbReference>
<organism evidence="8 9">
    <name type="scientific">Lentzea alba</name>
    <dbReference type="NCBI Taxonomy" id="2714351"/>
    <lineage>
        <taxon>Bacteria</taxon>
        <taxon>Bacillati</taxon>
        <taxon>Actinomycetota</taxon>
        <taxon>Actinomycetes</taxon>
        <taxon>Pseudonocardiales</taxon>
        <taxon>Pseudonocardiaceae</taxon>
        <taxon>Lentzea</taxon>
    </lineage>
</organism>
<dbReference type="SMART" id="SM00862">
    <property type="entry name" value="Trans_reg_C"/>
    <property type="match status" value="1"/>
</dbReference>
<sequence>MRFDVLGPLRMYRGGDVVTISGALRRSLLAVLLARANEPVPTDVLIDALWGERAGDGSVQRLQVHVHRLRAALDDPERLSFGPDGYCLRVRPDDLDARRFDALLDEANGADPRRGAELIRQALELWRGTPYQGLDVPELVGEVHRLSERRLVAIEDLYAAELRCGRHGEITGELTELVHRHPLRERLHCLLMTALYQGGRQAEAMTVYRRARDVLAEELGLDPGAELRALEVRILHGEPVELGTSPLARAVPAQIPHDTSGFVGREAGLARLDELLGKAPIVVVVGTAGVGKTAMTVRWAHRVKDRFPDGQLYVDLRGYGPDPPLSPQDALAAFCVPSRWTAPPFHRTRPNARRDSGRRSTGRSC</sequence>
<evidence type="ECO:0000256" key="1">
    <source>
        <dbReference type="ARBA" id="ARBA00005820"/>
    </source>
</evidence>
<dbReference type="InterPro" id="IPR027417">
    <property type="entry name" value="P-loop_NTPase"/>
</dbReference>
<dbReference type="PROSITE" id="PS51755">
    <property type="entry name" value="OMPR_PHOB"/>
    <property type="match status" value="1"/>
</dbReference>
<reference evidence="8 9" key="1">
    <citation type="submission" date="2020-03" db="EMBL/GenBank/DDBJ databases">
        <title>Isolation and identification of active actinomycetes.</title>
        <authorList>
            <person name="Sun X."/>
        </authorList>
    </citation>
    <scope>NUCLEOTIDE SEQUENCE [LARGE SCALE GENOMIC DNA]</scope>
    <source>
        <strain evidence="8 9">NEAU-D13</strain>
    </source>
</reference>
<feature type="region of interest" description="Disordered" evidence="6">
    <location>
        <begin position="344"/>
        <end position="365"/>
    </location>
</feature>
<dbReference type="GO" id="GO:0003677">
    <property type="term" value="F:DNA binding"/>
    <property type="evidence" value="ECO:0007669"/>
    <property type="project" value="UniProtKB-UniRule"/>
</dbReference>
<dbReference type="Gene3D" id="3.40.50.300">
    <property type="entry name" value="P-loop containing nucleotide triphosphate hydrolases"/>
    <property type="match status" value="1"/>
</dbReference>
<evidence type="ECO:0000256" key="6">
    <source>
        <dbReference type="SAM" id="MobiDB-lite"/>
    </source>
</evidence>
<dbReference type="PANTHER" id="PTHR35807:SF1">
    <property type="entry name" value="TRANSCRIPTIONAL REGULATOR REDD"/>
    <property type="match status" value="1"/>
</dbReference>
<protein>
    <submittedName>
        <fullName evidence="8">AfsR/SARP family transcriptional regulator</fullName>
    </submittedName>
</protein>
<dbReference type="Proteomes" id="UP000481360">
    <property type="component" value="Unassembled WGS sequence"/>
</dbReference>
<dbReference type="InterPro" id="IPR016032">
    <property type="entry name" value="Sig_transdc_resp-reg_C-effctor"/>
</dbReference>
<evidence type="ECO:0000313" key="8">
    <source>
        <dbReference type="EMBL" id="NGY65176.1"/>
    </source>
</evidence>
<feature type="DNA-binding region" description="OmpR/PhoB-type" evidence="5">
    <location>
        <begin position="1"/>
        <end position="99"/>
    </location>
</feature>
<keyword evidence="3 5" id="KW-0238">DNA-binding</keyword>
<dbReference type="InterPro" id="IPR001867">
    <property type="entry name" value="OmpR/PhoB-type_DNA-bd"/>
</dbReference>
<dbReference type="Pfam" id="PF03704">
    <property type="entry name" value="BTAD"/>
    <property type="match status" value="1"/>
</dbReference>
<evidence type="ECO:0000256" key="3">
    <source>
        <dbReference type="ARBA" id="ARBA00023125"/>
    </source>
</evidence>
<dbReference type="EMBL" id="JAAMPJ010000015">
    <property type="protein sequence ID" value="NGY65176.1"/>
    <property type="molecule type" value="Genomic_DNA"/>
</dbReference>
<dbReference type="SUPFAM" id="SSF48452">
    <property type="entry name" value="TPR-like"/>
    <property type="match status" value="1"/>
</dbReference>
<dbReference type="Pfam" id="PF00486">
    <property type="entry name" value="Trans_reg_C"/>
    <property type="match status" value="1"/>
</dbReference>
<dbReference type="InterPro" id="IPR011990">
    <property type="entry name" value="TPR-like_helical_dom_sf"/>
</dbReference>
<accession>A0A7C9W0C5</accession>
<evidence type="ECO:0000259" key="7">
    <source>
        <dbReference type="PROSITE" id="PS51755"/>
    </source>
</evidence>
<gene>
    <name evidence="8" type="ORF">G7043_40360</name>
</gene>
<dbReference type="PANTHER" id="PTHR35807">
    <property type="entry name" value="TRANSCRIPTIONAL REGULATOR REDD-RELATED"/>
    <property type="match status" value="1"/>
</dbReference>
<dbReference type="SUPFAM" id="SSF46894">
    <property type="entry name" value="C-terminal effector domain of the bipartite response regulators"/>
    <property type="match status" value="1"/>
</dbReference>
<keyword evidence="9" id="KW-1185">Reference proteome</keyword>
<dbReference type="AlphaFoldDB" id="A0A7C9W0C5"/>
<dbReference type="InterPro" id="IPR036388">
    <property type="entry name" value="WH-like_DNA-bd_sf"/>
</dbReference>
<dbReference type="Gene3D" id="1.25.40.10">
    <property type="entry name" value="Tetratricopeptide repeat domain"/>
    <property type="match status" value="1"/>
</dbReference>
<dbReference type="CDD" id="cd15831">
    <property type="entry name" value="BTAD"/>
    <property type="match status" value="1"/>
</dbReference>
<evidence type="ECO:0000313" key="9">
    <source>
        <dbReference type="Proteomes" id="UP000481360"/>
    </source>
</evidence>
<comment type="similarity">
    <text evidence="1">Belongs to the AfsR/DnrI/RedD regulatory family.</text>
</comment>
<dbReference type="SMART" id="SM01043">
    <property type="entry name" value="BTAD"/>
    <property type="match status" value="1"/>
</dbReference>
<dbReference type="RefSeq" id="WP_166053998.1">
    <property type="nucleotide sequence ID" value="NZ_JAAMPJ010000015.1"/>
</dbReference>
<dbReference type="SUPFAM" id="SSF52540">
    <property type="entry name" value="P-loop containing nucleoside triphosphate hydrolases"/>
    <property type="match status" value="1"/>
</dbReference>
<keyword evidence="2" id="KW-0805">Transcription regulation</keyword>
<feature type="domain" description="OmpR/PhoB-type" evidence="7">
    <location>
        <begin position="1"/>
        <end position="99"/>
    </location>
</feature>
<evidence type="ECO:0000256" key="4">
    <source>
        <dbReference type="ARBA" id="ARBA00023163"/>
    </source>
</evidence>
<evidence type="ECO:0000256" key="2">
    <source>
        <dbReference type="ARBA" id="ARBA00023015"/>
    </source>
</evidence>
<dbReference type="Gene3D" id="1.10.10.10">
    <property type="entry name" value="Winged helix-like DNA-binding domain superfamily/Winged helix DNA-binding domain"/>
    <property type="match status" value="1"/>
</dbReference>
<name>A0A7C9W0C5_9PSEU</name>
<dbReference type="InterPro" id="IPR051677">
    <property type="entry name" value="AfsR-DnrI-RedD_regulator"/>
</dbReference>
<dbReference type="GO" id="GO:0006355">
    <property type="term" value="P:regulation of DNA-templated transcription"/>
    <property type="evidence" value="ECO:0007669"/>
    <property type="project" value="InterPro"/>
</dbReference>